<dbReference type="PANTHER" id="PTHR43585:SF2">
    <property type="entry name" value="ATP-GRASP ENZYME FSQD"/>
    <property type="match status" value="1"/>
</dbReference>
<evidence type="ECO:0000259" key="5">
    <source>
        <dbReference type="PROSITE" id="PS50975"/>
    </source>
</evidence>
<gene>
    <name evidence="6" type="ORF">IAC61_00930</name>
</gene>
<evidence type="ECO:0000256" key="2">
    <source>
        <dbReference type="ARBA" id="ARBA00022741"/>
    </source>
</evidence>
<dbReference type="AlphaFoldDB" id="A0A9D9GV86"/>
<dbReference type="InterPro" id="IPR013815">
    <property type="entry name" value="ATP_grasp_subdomain_1"/>
</dbReference>
<dbReference type="GO" id="GO:0016874">
    <property type="term" value="F:ligase activity"/>
    <property type="evidence" value="ECO:0007669"/>
    <property type="project" value="UniProtKB-KW"/>
</dbReference>
<dbReference type="InterPro" id="IPR005479">
    <property type="entry name" value="CPAse_ATP-bd"/>
</dbReference>
<evidence type="ECO:0000256" key="3">
    <source>
        <dbReference type="ARBA" id="ARBA00022840"/>
    </source>
</evidence>
<evidence type="ECO:0000256" key="1">
    <source>
        <dbReference type="ARBA" id="ARBA00022598"/>
    </source>
</evidence>
<keyword evidence="1" id="KW-0436">Ligase</keyword>
<comment type="caution">
    <text evidence="6">The sequence shown here is derived from an EMBL/GenBank/DDBJ whole genome shotgun (WGS) entry which is preliminary data.</text>
</comment>
<dbReference type="PANTHER" id="PTHR43585">
    <property type="entry name" value="FUMIPYRROLE BIOSYNTHESIS PROTEIN C"/>
    <property type="match status" value="1"/>
</dbReference>
<dbReference type="Proteomes" id="UP000823634">
    <property type="component" value="Unassembled WGS sequence"/>
</dbReference>
<keyword evidence="2 4" id="KW-0547">Nucleotide-binding</keyword>
<organism evidence="6 7">
    <name type="scientific">Candidatus Alloenteromonas pullistercoris</name>
    <dbReference type="NCBI Taxonomy" id="2840785"/>
    <lineage>
        <taxon>Bacteria</taxon>
        <taxon>Bacillati</taxon>
        <taxon>Bacillota</taxon>
        <taxon>Bacillota incertae sedis</taxon>
        <taxon>Candidatus Alloenteromonas</taxon>
    </lineage>
</organism>
<accession>A0A9D9GV86</accession>
<dbReference type="PROSITE" id="PS50975">
    <property type="entry name" value="ATP_GRASP"/>
    <property type="match status" value="1"/>
</dbReference>
<proteinExistence type="predicted"/>
<dbReference type="Pfam" id="PF02786">
    <property type="entry name" value="CPSase_L_D2"/>
    <property type="match status" value="1"/>
</dbReference>
<feature type="domain" description="ATP-grasp" evidence="5">
    <location>
        <begin position="117"/>
        <end position="324"/>
    </location>
</feature>
<dbReference type="InterPro" id="IPR052032">
    <property type="entry name" value="ATP-dep_AA_Ligase"/>
</dbReference>
<reference evidence="6" key="2">
    <citation type="journal article" date="2021" name="PeerJ">
        <title>Extensive microbial diversity within the chicken gut microbiome revealed by metagenomics and culture.</title>
        <authorList>
            <person name="Gilroy R."/>
            <person name="Ravi A."/>
            <person name="Getino M."/>
            <person name="Pursley I."/>
            <person name="Horton D.L."/>
            <person name="Alikhan N.F."/>
            <person name="Baker D."/>
            <person name="Gharbi K."/>
            <person name="Hall N."/>
            <person name="Watson M."/>
            <person name="Adriaenssens E.M."/>
            <person name="Foster-Nyarko E."/>
            <person name="Jarju S."/>
            <person name="Secka A."/>
            <person name="Antonio M."/>
            <person name="Oren A."/>
            <person name="Chaudhuri R.R."/>
            <person name="La Ragione R."/>
            <person name="Hildebrand F."/>
            <person name="Pallen M.J."/>
        </authorList>
    </citation>
    <scope>NUCLEOTIDE SEQUENCE</scope>
    <source>
        <strain evidence="6">17113</strain>
    </source>
</reference>
<protein>
    <submittedName>
        <fullName evidence="6">Carbamoylphosphate synthase large subunit</fullName>
    </submittedName>
</protein>
<dbReference type="InterPro" id="IPR011761">
    <property type="entry name" value="ATP-grasp"/>
</dbReference>
<evidence type="ECO:0000256" key="4">
    <source>
        <dbReference type="PROSITE-ProRule" id="PRU00409"/>
    </source>
</evidence>
<keyword evidence="3 4" id="KW-0067">ATP-binding</keyword>
<dbReference type="GO" id="GO:0046872">
    <property type="term" value="F:metal ion binding"/>
    <property type="evidence" value="ECO:0007669"/>
    <property type="project" value="InterPro"/>
</dbReference>
<dbReference type="GO" id="GO:0005524">
    <property type="term" value="F:ATP binding"/>
    <property type="evidence" value="ECO:0007669"/>
    <property type="project" value="UniProtKB-UniRule"/>
</dbReference>
<dbReference type="Gene3D" id="3.30.470.20">
    <property type="entry name" value="ATP-grasp fold, B domain"/>
    <property type="match status" value="1"/>
</dbReference>
<dbReference type="EMBL" id="JADINA010000007">
    <property type="protein sequence ID" value="MBO8425869.1"/>
    <property type="molecule type" value="Genomic_DNA"/>
</dbReference>
<reference evidence="6" key="1">
    <citation type="submission" date="2020-10" db="EMBL/GenBank/DDBJ databases">
        <authorList>
            <person name="Gilroy R."/>
        </authorList>
    </citation>
    <scope>NUCLEOTIDE SEQUENCE</scope>
    <source>
        <strain evidence="6">17113</strain>
    </source>
</reference>
<evidence type="ECO:0000313" key="7">
    <source>
        <dbReference type="Proteomes" id="UP000823634"/>
    </source>
</evidence>
<name>A0A9D9GV86_9FIRM</name>
<dbReference type="SUPFAM" id="SSF56059">
    <property type="entry name" value="Glutathione synthetase ATP-binding domain-like"/>
    <property type="match status" value="1"/>
</dbReference>
<dbReference type="Gene3D" id="3.30.1490.20">
    <property type="entry name" value="ATP-grasp fold, A domain"/>
    <property type="match status" value="1"/>
</dbReference>
<evidence type="ECO:0000313" key="6">
    <source>
        <dbReference type="EMBL" id="MBO8425869.1"/>
    </source>
</evidence>
<sequence length="405" mass="47237">MNFIFISPNFPRNYYLWAESLKKHGVNVLGIGDSPYWDLEGRLKDSLTEYYYANLSDIAELERAVAYYKDKYGDIDYIESDNEWWLYTDAILREKFGVNTGFHPAEMEKIKAKSAMKEYFQKGGAKTMRYILVDGAKDKEKAKKFLGEVGYPLFVKPNVGVGAVDSYALHNDEEFDEFFKKRLPETYIMEEYVEGFIVSYDGICDSRSNVVFDTADHFMTPIADIVNEKEDYYYYNTPFELPFFDLDKEAFRKVGRNVVKSFGIKKRFFHIEFFVLTKDKPGLAKKGEFVALECNMRPAGGYTPDLMDYGSSCSVYDIYADVICFDENRQDMNKPKYYAFASARRDEVSYLHSEEEILSVYHDHICLHGRYPAHMAVTMGDSFYYAKFDSFEEGRQFDAFVRKRS</sequence>